<dbReference type="Gene3D" id="3.40.50.300">
    <property type="entry name" value="P-loop containing nucleotide triphosphate hydrolases"/>
    <property type="match status" value="1"/>
</dbReference>
<evidence type="ECO:0000313" key="6">
    <source>
        <dbReference type="EMBL" id="XDI05544.1"/>
    </source>
</evidence>
<evidence type="ECO:0000256" key="1">
    <source>
        <dbReference type="ARBA" id="ARBA00022448"/>
    </source>
</evidence>
<evidence type="ECO:0000256" key="3">
    <source>
        <dbReference type="ARBA" id="ARBA00022840"/>
    </source>
</evidence>
<evidence type="ECO:0000256" key="4">
    <source>
        <dbReference type="SAM" id="MobiDB-lite"/>
    </source>
</evidence>
<dbReference type="GO" id="GO:0016887">
    <property type="term" value="F:ATP hydrolysis activity"/>
    <property type="evidence" value="ECO:0007669"/>
    <property type="project" value="InterPro"/>
</dbReference>
<dbReference type="PROSITE" id="PS50893">
    <property type="entry name" value="ABC_TRANSPORTER_2"/>
    <property type="match status" value="1"/>
</dbReference>
<dbReference type="CDD" id="cd03235">
    <property type="entry name" value="ABC_Metallic_Cations"/>
    <property type="match status" value="1"/>
</dbReference>
<reference evidence="6" key="1">
    <citation type="submission" date="2024-05" db="EMBL/GenBank/DDBJ databases">
        <title>Herbiconiux sp. A18JL235.</title>
        <authorList>
            <person name="Zhang G."/>
        </authorList>
    </citation>
    <scope>NUCLEOTIDE SEQUENCE</scope>
    <source>
        <strain evidence="6">A18JL235</strain>
    </source>
</reference>
<dbReference type="InterPro" id="IPR050153">
    <property type="entry name" value="Metal_Ion_Import_ABC"/>
</dbReference>
<dbReference type="PANTHER" id="PTHR42734">
    <property type="entry name" value="METAL TRANSPORT SYSTEM ATP-BINDING PROTEIN TM_0124-RELATED"/>
    <property type="match status" value="1"/>
</dbReference>
<dbReference type="SMART" id="SM00382">
    <property type="entry name" value="AAA"/>
    <property type="match status" value="1"/>
</dbReference>
<protein>
    <submittedName>
        <fullName evidence="6">Metal ABC transporter ATP-binding protein</fullName>
    </submittedName>
</protein>
<feature type="domain" description="ABC transporter" evidence="5">
    <location>
        <begin position="8"/>
        <end position="240"/>
    </location>
</feature>
<evidence type="ECO:0000259" key="5">
    <source>
        <dbReference type="PROSITE" id="PS50893"/>
    </source>
</evidence>
<dbReference type="SUPFAM" id="SSF52540">
    <property type="entry name" value="P-loop containing nucleoside triphosphate hydrolases"/>
    <property type="match status" value="1"/>
</dbReference>
<dbReference type="InterPro" id="IPR003439">
    <property type="entry name" value="ABC_transporter-like_ATP-bd"/>
</dbReference>
<organism evidence="6">
    <name type="scientific">Herbiconiux sp. A18JL235</name>
    <dbReference type="NCBI Taxonomy" id="3152363"/>
    <lineage>
        <taxon>Bacteria</taxon>
        <taxon>Bacillati</taxon>
        <taxon>Actinomycetota</taxon>
        <taxon>Actinomycetes</taxon>
        <taxon>Micrococcales</taxon>
        <taxon>Microbacteriaceae</taxon>
        <taxon>Herbiconiux</taxon>
    </lineage>
</organism>
<dbReference type="InterPro" id="IPR003593">
    <property type="entry name" value="AAA+_ATPase"/>
</dbReference>
<keyword evidence="2" id="KW-0547">Nucleotide-binding</keyword>
<dbReference type="AlphaFoldDB" id="A0AB39BH36"/>
<sequence length="258" mass="27719">MTESAPVLQVNDASFAYGPTVALSGISMEVHAGEAVALIGPNGAGKSTLLKGILGLVPQVAGRLTVDGSDSRRRYASAIGYMPQHDELDPQFPVTLEQVVMMGRYRSIGWFRMPRAVDRAAVASALAAVGLTERARIRFGDLSGGQQQRGVLARSIVSTPKLLLLDEPFNGLDHDNRAALIDTLLALKADGVAIVVSTHDFDLARQVCDRVMLLNGRQVAFGERESVLTMPNVHNTFSEVELGPDGEPLQPPTHDEVR</sequence>
<keyword evidence="1" id="KW-0813">Transport</keyword>
<dbReference type="Pfam" id="PF00005">
    <property type="entry name" value="ABC_tran"/>
    <property type="match status" value="1"/>
</dbReference>
<keyword evidence="3 6" id="KW-0067">ATP-binding</keyword>
<dbReference type="GO" id="GO:0005524">
    <property type="term" value="F:ATP binding"/>
    <property type="evidence" value="ECO:0007669"/>
    <property type="project" value="UniProtKB-KW"/>
</dbReference>
<gene>
    <name evidence="6" type="ORF">ABFY20_00205</name>
</gene>
<evidence type="ECO:0000256" key="2">
    <source>
        <dbReference type="ARBA" id="ARBA00022741"/>
    </source>
</evidence>
<feature type="region of interest" description="Disordered" evidence="4">
    <location>
        <begin position="238"/>
        <end position="258"/>
    </location>
</feature>
<proteinExistence type="predicted"/>
<accession>A0AB39BH36</accession>
<dbReference type="EMBL" id="CP162511">
    <property type="protein sequence ID" value="XDI05544.1"/>
    <property type="molecule type" value="Genomic_DNA"/>
</dbReference>
<dbReference type="RefSeq" id="WP_368497929.1">
    <property type="nucleotide sequence ID" value="NZ_CP162511.1"/>
</dbReference>
<dbReference type="InterPro" id="IPR027417">
    <property type="entry name" value="P-loop_NTPase"/>
</dbReference>
<name>A0AB39BH36_9MICO</name>